<dbReference type="InterPro" id="IPR029062">
    <property type="entry name" value="Class_I_gatase-like"/>
</dbReference>
<organism evidence="4 5">
    <name type="scientific">Panacagrimonas perspica</name>
    <dbReference type="NCBI Taxonomy" id="381431"/>
    <lineage>
        <taxon>Bacteria</taxon>
        <taxon>Pseudomonadati</taxon>
        <taxon>Pseudomonadota</taxon>
        <taxon>Gammaproteobacteria</taxon>
        <taxon>Nevskiales</taxon>
        <taxon>Nevskiaceae</taxon>
        <taxon>Panacagrimonas</taxon>
    </lineage>
</organism>
<evidence type="ECO:0000259" key="3">
    <source>
        <dbReference type="Pfam" id="PF09822"/>
    </source>
</evidence>
<keyword evidence="5" id="KW-1185">Reference proteome</keyword>
<sequence length="466" mass="51357">MKQKNKNLINQLIGGVLFLAVIVMLGFLSVRYSVKQDWTFNKRNTISAASQQQLATMKDPIRLIAFAYPGAPERATVQFFADQYRRFKKDVELEFIDPSSQPQKVKEYNVSFAGEVVIDYQGRRENLRTMSEQTITGALQRLSYTGEKWIVFLEGHGERAVVDSQDQNGYSQFAQVLKDKGLTYQPLNLVKTPSIPDNTSVLVIASPKSAMLEGEVKLIDEYVKKGGNLLWLADPDYVPGLLPVAETLGITWQNGYAVFPEYELLGTGHPGIFAALDYPQNPVTRGLDQVTLFPLVRSLVADKTGSGFTMLPLLTSSKEAWLETQPISESGVSLDTKAGDIAGPLIIGLTLTRELPDGSVPPPPAAEGEEPKPVATRQQRVVLIGDADFLSDASLGQLGNQQLGLNVVQWLASRDSQLNIDVPKAPDTNLFLPNWAVILIGVGFVIVLPLLLIGIGVTRWILRRRR</sequence>
<evidence type="ECO:0000256" key="1">
    <source>
        <dbReference type="SAM" id="MobiDB-lite"/>
    </source>
</evidence>
<name>A0A4R7P5V7_9GAMM</name>
<dbReference type="AlphaFoldDB" id="A0A4R7P5V7"/>
<gene>
    <name evidence="4" type="ORF">DFR24_3232</name>
</gene>
<protein>
    <submittedName>
        <fullName evidence="4">ABC-type uncharacterized transport system involved in gliding motility auxiliary subunit</fullName>
    </submittedName>
</protein>
<dbReference type="SUPFAM" id="SSF52317">
    <property type="entry name" value="Class I glutamine amidotransferase-like"/>
    <property type="match status" value="1"/>
</dbReference>
<dbReference type="Proteomes" id="UP000295341">
    <property type="component" value="Unassembled WGS sequence"/>
</dbReference>
<feature type="transmembrane region" description="Helical" evidence="2">
    <location>
        <begin position="12"/>
        <end position="34"/>
    </location>
</feature>
<evidence type="ECO:0000256" key="2">
    <source>
        <dbReference type="SAM" id="Phobius"/>
    </source>
</evidence>
<proteinExistence type="predicted"/>
<reference evidence="4 5" key="1">
    <citation type="submission" date="2019-03" db="EMBL/GenBank/DDBJ databases">
        <title>Genomic Encyclopedia of Type Strains, Phase IV (KMG-IV): sequencing the most valuable type-strain genomes for metagenomic binning, comparative biology and taxonomic classification.</title>
        <authorList>
            <person name="Goeker M."/>
        </authorList>
    </citation>
    <scope>NUCLEOTIDE SEQUENCE [LARGE SCALE GENOMIC DNA]</scope>
    <source>
        <strain evidence="4 5">DSM 26377</strain>
    </source>
</reference>
<dbReference type="InterPro" id="IPR019196">
    <property type="entry name" value="ABC_transp_unknown"/>
</dbReference>
<keyword evidence="2" id="KW-0812">Transmembrane</keyword>
<dbReference type="RefSeq" id="WP_133882373.1">
    <property type="nucleotide sequence ID" value="NZ_MWIN01000018.1"/>
</dbReference>
<evidence type="ECO:0000313" key="5">
    <source>
        <dbReference type="Proteomes" id="UP000295341"/>
    </source>
</evidence>
<feature type="transmembrane region" description="Helical" evidence="2">
    <location>
        <begin position="435"/>
        <end position="462"/>
    </location>
</feature>
<feature type="region of interest" description="Disordered" evidence="1">
    <location>
        <begin position="353"/>
        <end position="374"/>
    </location>
</feature>
<keyword evidence="2" id="KW-1133">Transmembrane helix</keyword>
<feature type="domain" description="ABC-type uncharacterised transport system" evidence="3">
    <location>
        <begin position="149"/>
        <end position="401"/>
    </location>
</feature>
<accession>A0A4R7P5V7</accession>
<evidence type="ECO:0000313" key="4">
    <source>
        <dbReference type="EMBL" id="TDU28852.1"/>
    </source>
</evidence>
<dbReference type="EMBL" id="SOBT01000009">
    <property type="protein sequence ID" value="TDU28852.1"/>
    <property type="molecule type" value="Genomic_DNA"/>
</dbReference>
<comment type="caution">
    <text evidence="4">The sequence shown here is derived from an EMBL/GenBank/DDBJ whole genome shotgun (WGS) entry which is preliminary data.</text>
</comment>
<dbReference type="OrthoDB" id="8530910at2"/>
<dbReference type="Pfam" id="PF09822">
    <property type="entry name" value="ABC_transp_aux"/>
    <property type="match status" value="1"/>
</dbReference>
<keyword evidence="2" id="KW-0472">Membrane</keyword>